<evidence type="ECO:0000313" key="4">
    <source>
        <dbReference type="EMBL" id="MFK5735127.1"/>
    </source>
</evidence>
<dbReference type="Proteomes" id="UP000599879">
    <property type="component" value="Unassembled WGS sequence"/>
</dbReference>
<feature type="transmembrane region" description="Helical" evidence="1">
    <location>
        <begin position="102"/>
        <end position="120"/>
    </location>
</feature>
<dbReference type="EMBL" id="JAHWXS010000017">
    <property type="protein sequence ID" value="MFK5735127.1"/>
    <property type="molecule type" value="Genomic_DNA"/>
</dbReference>
<evidence type="ECO:0000313" key="2">
    <source>
        <dbReference type="EMBL" id="MBC3441669.1"/>
    </source>
</evidence>
<reference evidence="4" key="5">
    <citation type="submission" date="2021-07" db="EMBL/GenBank/DDBJ databases">
        <authorList>
            <person name="Wevar Oller A.L."/>
            <person name="Talano M.A."/>
            <person name="Torres Tejerizo G.A."/>
            <person name="Agostini E."/>
        </authorList>
    </citation>
    <scope>NUCLEOTIDE SEQUENCE</scope>
    <source>
        <strain evidence="4">AW4</strain>
    </source>
</reference>
<evidence type="ECO:0008006" key="6">
    <source>
        <dbReference type="Google" id="ProtNLM"/>
    </source>
</evidence>
<reference evidence="3" key="4">
    <citation type="submission" date="2021-06" db="EMBL/GenBank/DDBJ databases">
        <title>Updating the genus Pseudomonas: Description of 43 new species and partition of the Pseudomonas putida group.</title>
        <authorList>
            <person name="Girard L."/>
            <person name="Lood C."/>
            <person name="Vandamme P."/>
            <person name="Rokni-Zadeh H."/>
            <person name="Van Noort V."/>
            <person name="Hofte M."/>
            <person name="Lavigne R."/>
            <person name="De Mot R."/>
        </authorList>
    </citation>
    <scope>NUCLEOTIDE SEQUENCE</scope>
    <source>
        <strain evidence="3">SWRI10</strain>
    </source>
</reference>
<keyword evidence="1" id="KW-0812">Transmembrane</keyword>
<protein>
    <recommendedName>
        <fullName evidence="6">Transmembrane protein</fullName>
    </recommendedName>
</protein>
<reference evidence="2" key="2">
    <citation type="journal article" date="2020" name="Microorganisms">
        <title>Reliable Identification of Environmental Pseudomonas Isolates Using the rpoD Gene.</title>
        <authorList>
            <consortium name="The Broad Institute Genome Sequencing Platform"/>
            <person name="Girard L."/>
            <person name="Lood C."/>
            <person name="Rokni-Zadeh H."/>
            <person name="van Noort V."/>
            <person name="Lavigne R."/>
            <person name="De Mot R."/>
        </authorList>
    </citation>
    <scope>NUCLEOTIDE SEQUENCE</scope>
    <source>
        <strain evidence="2">SWRI10</strain>
    </source>
</reference>
<feature type="transmembrane region" description="Helical" evidence="1">
    <location>
        <begin position="40"/>
        <end position="59"/>
    </location>
</feature>
<dbReference type="AlphaFoldDB" id="A0A923JW38"/>
<sequence length="124" mass="13435">MAQRRFLGNFILTLLAYAGCVLVSSHYLPSLPTGAGKTALALLPVPAMLMMAGVVIGHLRSLDELARRIQLEALGLAFVGTALLTFSYGFLETAGYPRLSMFMVWSLMGSLWAIGAVVGVRRYR</sequence>
<dbReference type="EMBL" id="JABWRE020000001">
    <property type="protein sequence ID" value="MBV4536540.1"/>
    <property type="molecule type" value="Genomic_DNA"/>
</dbReference>
<keyword evidence="1" id="KW-1133">Transmembrane helix</keyword>
<evidence type="ECO:0000256" key="1">
    <source>
        <dbReference type="SAM" id="Phobius"/>
    </source>
</evidence>
<dbReference type="EMBL" id="JABWRE010000008">
    <property type="protein sequence ID" value="MBC3441669.1"/>
    <property type="molecule type" value="Genomic_DNA"/>
</dbReference>
<reference evidence="4 5" key="1">
    <citation type="journal article" date="2012" name="Plant Soil">
        <title>Screening of plant growth-promoting traits in arsenic-resistant bacteria isolated from the rhizosphere of soybean plants from Argentinean agricultural soil.</title>
        <authorList>
            <person name="Wevar Oller A.L."/>
            <person name="Talano M.A."/>
            <person name="Agostini E."/>
        </authorList>
    </citation>
    <scope>NUCLEOTIDE SEQUENCE [LARGE SCALE GENOMIC DNA]</scope>
    <source>
        <strain evidence="4 5">AW4</strain>
    </source>
</reference>
<feature type="transmembrane region" description="Helical" evidence="1">
    <location>
        <begin position="7"/>
        <end position="28"/>
    </location>
</feature>
<evidence type="ECO:0000313" key="5">
    <source>
        <dbReference type="Proteomes" id="UP001621534"/>
    </source>
</evidence>
<organism evidence="2">
    <name type="scientific">Pseudomonas urmiensis</name>
    <dbReference type="NCBI Taxonomy" id="2745493"/>
    <lineage>
        <taxon>Bacteria</taxon>
        <taxon>Pseudomonadati</taxon>
        <taxon>Pseudomonadota</taxon>
        <taxon>Gammaproteobacteria</taxon>
        <taxon>Pseudomonadales</taxon>
        <taxon>Pseudomonadaceae</taxon>
        <taxon>Pseudomonas</taxon>
    </lineage>
</organism>
<feature type="transmembrane region" description="Helical" evidence="1">
    <location>
        <begin position="71"/>
        <end position="90"/>
    </location>
</feature>
<gene>
    <name evidence="3" type="ORF">HU737_011155</name>
    <name evidence="2" type="ORF">HU737_13330</name>
    <name evidence="4" type="ORF">KW869_16450</name>
</gene>
<name>A0A923JW38_9PSED</name>
<reference evidence="2" key="3">
    <citation type="submission" date="2020-07" db="EMBL/GenBank/DDBJ databases">
        <authorList>
            <person name="Lood C."/>
            <person name="Girard L."/>
        </authorList>
    </citation>
    <scope>NUCLEOTIDE SEQUENCE</scope>
    <source>
        <strain evidence="2">SWRI10</strain>
    </source>
</reference>
<proteinExistence type="predicted"/>
<dbReference type="RefSeq" id="WP_186555284.1">
    <property type="nucleotide sequence ID" value="NZ_JABWRE020000001.1"/>
</dbReference>
<keyword evidence="5" id="KW-1185">Reference proteome</keyword>
<keyword evidence="1" id="KW-0472">Membrane</keyword>
<comment type="caution">
    <text evidence="2">The sequence shown here is derived from an EMBL/GenBank/DDBJ whole genome shotgun (WGS) entry which is preliminary data.</text>
</comment>
<accession>A0A923JW38</accession>
<dbReference type="Proteomes" id="UP001621534">
    <property type="component" value="Unassembled WGS sequence"/>
</dbReference>
<evidence type="ECO:0000313" key="3">
    <source>
        <dbReference type="EMBL" id="MBV4536540.1"/>
    </source>
</evidence>